<evidence type="ECO:0000313" key="2">
    <source>
        <dbReference type="Proteomes" id="UP000198892"/>
    </source>
</evidence>
<accession>A0A1I5QSB1</accession>
<name>A0A1I5QSB1_9BACI</name>
<dbReference type="SUPFAM" id="SSF52266">
    <property type="entry name" value="SGNH hydrolase"/>
    <property type="match status" value="1"/>
</dbReference>
<dbReference type="EMBL" id="FOXD01000006">
    <property type="protein sequence ID" value="SFP49122.1"/>
    <property type="molecule type" value="Genomic_DNA"/>
</dbReference>
<protein>
    <submittedName>
        <fullName evidence="1">Uncharacterized protein</fullName>
    </submittedName>
</protein>
<reference evidence="2" key="1">
    <citation type="submission" date="2016-10" db="EMBL/GenBank/DDBJ databases">
        <authorList>
            <person name="Varghese N."/>
            <person name="Submissions S."/>
        </authorList>
    </citation>
    <scope>NUCLEOTIDE SEQUENCE [LARGE SCALE GENOMIC DNA]</scope>
    <source>
        <strain evidence="2">S7</strain>
    </source>
</reference>
<evidence type="ECO:0000313" key="1">
    <source>
        <dbReference type="EMBL" id="SFP49122.1"/>
    </source>
</evidence>
<dbReference type="Proteomes" id="UP000198892">
    <property type="component" value="Unassembled WGS sequence"/>
</dbReference>
<dbReference type="RefSeq" id="WP_244504259.1">
    <property type="nucleotide sequence ID" value="NZ_FOXD01000006.1"/>
</dbReference>
<gene>
    <name evidence="1" type="ORF">SAMN05518683_10612</name>
</gene>
<proteinExistence type="predicted"/>
<organism evidence="1 2">
    <name type="scientific">Salibacterium halotolerans</name>
    <dbReference type="NCBI Taxonomy" id="1884432"/>
    <lineage>
        <taxon>Bacteria</taxon>
        <taxon>Bacillati</taxon>
        <taxon>Bacillota</taxon>
        <taxon>Bacilli</taxon>
        <taxon>Bacillales</taxon>
        <taxon>Bacillaceae</taxon>
    </lineage>
</organism>
<dbReference type="AlphaFoldDB" id="A0A1I5QSB1"/>
<dbReference type="STRING" id="1884432.SAMN05518683_10612"/>
<keyword evidence="2" id="KW-1185">Reference proteome</keyword>
<sequence>MTAAEKVDYIDLSPIFKNHQNLYAEDGIHLKADFHPFFLDHIKKHSTFDEEDA</sequence>